<dbReference type="SUPFAM" id="SSF55331">
    <property type="entry name" value="Tautomerase/MIF"/>
    <property type="match status" value="1"/>
</dbReference>
<organism evidence="1 2">
    <name type="scientific">Psychrobacter piscatorii</name>
    <dbReference type="NCBI Taxonomy" id="554343"/>
    <lineage>
        <taxon>Bacteria</taxon>
        <taxon>Pseudomonadati</taxon>
        <taxon>Pseudomonadota</taxon>
        <taxon>Gammaproteobacteria</taxon>
        <taxon>Moraxellales</taxon>
        <taxon>Moraxellaceae</taxon>
        <taxon>Psychrobacter</taxon>
    </lineage>
</organism>
<dbReference type="STRING" id="554343.AS194_08925"/>
<sequence length="124" mass="13783">MPHLTIQATPNVSIPHEESLLKSLNKALWDSGYFGKPTDIKTRILPIETFLVGVEDDEQANGFIYANLKLMSGRDIETRNQLAELLVATIEEKIGDEQSGRAALQICVEVEEISAVYHKKMLGS</sequence>
<dbReference type="AlphaFoldDB" id="A0A0T6DRW2"/>
<evidence type="ECO:0000313" key="2">
    <source>
        <dbReference type="Proteomes" id="UP000051202"/>
    </source>
</evidence>
<keyword evidence="1" id="KW-0413">Isomerase</keyword>
<dbReference type="InterPro" id="IPR014347">
    <property type="entry name" value="Tautomerase/MIF_sf"/>
</dbReference>
<keyword evidence="2" id="KW-1185">Reference proteome</keyword>
<gene>
    <name evidence="1" type="ORF">AS194_08925</name>
</gene>
<dbReference type="PANTHER" id="PTHR37950:SF1">
    <property type="entry name" value="4-HYDROXYPHENYLACETATE CATABOLISM PROTEIN"/>
    <property type="match status" value="1"/>
</dbReference>
<dbReference type="Proteomes" id="UP000051202">
    <property type="component" value="Unassembled WGS sequence"/>
</dbReference>
<reference evidence="1 2" key="1">
    <citation type="submission" date="2015-11" db="EMBL/GenBank/DDBJ databases">
        <title>Permanent draft genome of Psychrobacter piscatorii LQ58.</title>
        <authorList>
            <person name="Zhou M."/>
            <person name="Dong B."/>
            <person name="Liu Q."/>
        </authorList>
    </citation>
    <scope>NUCLEOTIDE SEQUENCE [LARGE SCALE GENOMIC DNA]</scope>
    <source>
        <strain evidence="1 2">LQ58</strain>
    </source>
</reference>
<comment type="caution">
    <text evidence="1">The sequence shown here is derived from an EMBL/GenBank/DDBJ whole genome shotgun (WGS) entry which is preliminary data.</text>
</comment>
<dbReference type="EMBL" id="LNDJ01000071">
    <property type="protein sequence ID" value="KRU22359.1"/>
    <property type="molecule type" value="Genomic_DNA"/>
</dbReference>
<dbReference type="RefSeq" id="WP_058024884.1">
    <property type="nucleotide sequence ID" value="NZ_LNDJ01000071.1"/>
</dbReference>
<dbReference type="Gene3D" id="3.30.429.10">
    <property type="entry name" value="Macrophage Migration Inhibitory Factor"/>
    <property type="match status" value="1"/>
</dbReference>
<dbReference type="PANTHER" id="PTHR37950">
    <property type="entry name" value="4-HYDROXYPHENYLACETATE CATABOLISM PROTEIN"/>
    <property type="match status" value="1"/>
</dbReference>
<evidence type="ECO:0000313" key="1">
    <source>
        <dbReference type="EMBL" id="KRU22359.1"/>
    </source>
</evidence>
<dbReference type="GO" id="GO:0008704">
    <property type="term" value="F:5-carboxymethyl-2-hydroxymuconate delta-isomerase activity"/>
    <property type="evidence" value="ECO:0007669"/>
    <property type="project" value="InterPro"/>
</dbReference>
<protein>
    <submittedName>
        <fullName evidence="1">5-carboxymethyl-2-hydroxymuconate isomerase</fullName>
    </submittedName>
</protein>
<dbReference type="InterPro" id="IPR004220">
    <property type="entry name" value="5-COMe_2-OHmuconate_Isoase"/>
</dbReference>
<dbReference type="CDD" id="cd00580">
    <property type="entry name" value="CHMI"/>
    <property type="match status" value="1"/>
</dbReference>
<dbReference type="Pfam" id="PF02962">
    <property type="entry name" value="CHMI"/>
    <property type="match status" value="1"/>
</dbReference>
<proteinExistence type="predicted"/>
<accession>A0A0T6DRW2</accession>
<name>A0A0T6DRW2_9GAMM</name>